<evidence type="ECO:0000313" key="2">
    <source>
        <dbReference type="Proteomes" id="UP001589818"/>
    </source>
</evidence>
<reference evidence="1 2" key="1">
    <citation type="submission" date="2024-09" db="EMBL/GenBank/DDBJ databases">
        <authorList>
            <person name="Sun Q."/>
            <person name="Mori K."/>
        </authorList>
    </citation>
    <scope>NUCLEOTIDE SEQUENCE [LARGE SCALE GENOMIC DNA]</scope>
    <source>
        <strain evidence="1 2">CCM 4839</strain>
    </source>
</reference>
<comment type="caution">
    <text evidence="1">The sequence shown here is derived from an EMBL/GenBank/DDBJ whole genome shotgun (WGS) entry which is preliminary data.</text>
</comment>
<gene>
    <name evidence="1" type="ORF">ACFFJ8_35985</name>
</gene>
<dbReference type="EMBL" id="JBHLVF010000064">
    <property type="protein sequence ID" value="MFC0396739.1"/>
    <property type="molecule type" value="Genomic_DNA"/>
</dbReference>
<dbReference type="InterPro" id="IPR032774">
    <property type="entry name" value="WG_beta_rep"/>
</dbReference>
<sequence>MFCLYAQCIALDKSGNIAIPCIYDLASMFIDGLSAIQKDGKYGYMDTSGNIVIPCVYESG</sequence>
<proteinExistence type="predicted"/>
<keyword evidence="2" id="KW-1185">Reference proteome</keyword>
<evidence type="ECO:0000313" key="1">
    <source>
        <dbReference type="EMBL" id="MFC0396739.1"/>
    </source>
</evidence>
<organism evidence="1 2">
    <name type="scientific">Paenibacillus mendelii</name>
    <dbReference type="NCBI Taxonomy" id="206163"/>
    <lineage>
        <taxon>Bacteria</taxon>
        <taxon>Bacillati</taxon>
        <taxon>Bacillota</taxon>
        <taxon>Bacilli</taxon>
        <taxon>Bacillales</taxon>
        <taxon>Paenibacillaceae</taxon>
        <taxon>Paenibacillus</taxon>
    </lineage>
</organism>
<dbReference type="Pfam" id="PF14903">
    <property type="entry name" value="WG_beta_rep"/>
    <property type="match status" value="1"/>
</dbReference>
<accession>A0ABV6JLF5</accession>
<dbReference type="RefSeq" id="WP_379125453.1">
    <property type="nucleotide sequence ID" value="NZ_JBHLVF010000064.1"/>
</dbReference>
<name>A0ABV6JLF5_9BACL</name>
<dbReference type="Proteomes" id="UP001589818">
    <property type="component" value="Unassembled WGS sequence"/>
</dbReference>
<protein>
    <submittedName>
        <fullName evidence="1">WG repeat-containing protein</fullName>
    </submittedName>
</protein>